<dbReference type="EMBL" id="AP022613">
    <property type="protein sequence ID" value="BBZ40228.1"/>
    <property type="molecule type" value="Genomic_DNA"/>
</dbReference>
<evidence type="ECO:0000313" key="2">
    <source>
        <dbReference type="Proteomes" id="UP000467385"/>
    </source>
</evidence>
<accession>A0A7I7YEL9</accession>
<dbReference type="Proteomes" id="UP000467385">
    <property type="component" value="Chromosome"/>
</dbReference>
<reference evidence="1 2" key="1">
    <citation type="journal article" date="2019" name="Emerg. Microbes Infect.">
        <title>Comprehensive subspecies identification of 175 nontuberculous mycobacteria species based on 7547 genomic profiles.</title>
        <authorList>
            <person name="Matsumoto Y."/>
            <person name="Kinjo T."/>
            <person name="Motooka D."/>
            <person name="Nabeya D."/>
            <person name="Jung N."/>
            <person name="Uechi K."/>
            <person name="Horii T."/>
            <person name="Iida T."/>
            <person name="Fujita J."/>
            <person name="Nakamura S."/>
        </authorList>
    </citation>
    <scope>NUCLEOTIDE SEQUENCE [LARGE SCALE GENOMIC DNA]</scope>
    <source>
        <strain evidence="1 2">JCM 14738</strain>
    </source>
</reference>
<evidence type="ECO:0000313" key="1">
    <source>
        <dbReference type="EMBL" id="BBZ40228.1"/>
    </source>
</evidence>
<keyword evidence="2" id="KW-1185">Reference proteome</keyword>
<sequence length="361" mass="39243">MVAPGAWQTQDLSALTNAPAAALGGIAGYISQPDNTQHVLYANTAGHIVDLSRDGIGWHFKDLSAAASAPLSRLDVAGYAFQRAQHAVYLSTEHHIEDLWWDQSGTHVEDLTALTGSPLSSDAITGYGFEGQGTQHVFYRGWPDDQLHELWWDAKGWHYNDLAAVTGSVMVDLGSHPEGYVFQGTQHVFYRDEGAGHMHELSSDANGWHNNDLTAATGAPPSIGGFFSAYPFAAQGTQHVIYKSYPLEGTHLRELWSDHSGWHTDDLTAATGVAGSPWSVSGYAFEAQGTQHVIVDDNKFDELWWDRNGWHLDDLTAATGAPVSGGNGPIGYVVDGTQHVMYAGRNDKHIHELWWGPKASG</sequence>
<organism evidence="1 2">
    <name type="scientific">Mycobacterium conspicuum</name>
    <dbReference type="NCBI Taxonomy" id="44010"/>
    <lineage>
        <taxon>Bacteria</taxon>
        <taxon>Bacillati</taxon>
        <taxon>Actinomycetota</taxon>
        <taxon>Actinomycetes</taxon>
        <taxon>Mycobacteriales</taxon>
        <taxon>Mycobacteriaceae</taxon>
        <taxon>Mycobacterium</taxon>
    </lineage>
</organism>
<dbReference type="SUPFAM" id="SSF89372">
    <property type="entry name" value="Fucose-specific lectin"/>
    <property type="match status" value="2"/>
</dbReference>
<dbReference type="AlphaFoldDB" id="A0A7I7YEL9"/>
<protein>
    <recommendedName>
        <fullName evidence="3">Fucose-specific lectin</fullName>
    </recommendedName>
</protein>
<gene>
    <name evidence="1" type="ORF">MCNS_32910</name>
</gene>
<proteinExistence type="predicted"/>
<evidence type="ECO:0008006" key="3">
    <source>
        <dbReference type="Google" id="ProtNLM"/>
    </source>
</evidence>
<dbReference type="Gene3D" id="2.120.10.70">
    <property type="entry name" value="Fucose-specific lectin"/>
    <property type="match status" value="2"/>
</dbReference>
<name>A0A7I7YEL9_9MYCO</name>